<comment type="caution">
    <text evidence="1">The sequence shown here is derived from an EMBL/GenBank/DDBJ whole genome shotgun (WGS) entry which is preliminary data.</text>
</comment>
<evidence type="ECO:0000313" key="1">
    <source>
        <dbReference type="EMBL" id="KAJ9687373.1"/>
    </source>
</evidence>
<gene>
    <name evidence="1" type="ORF">PVL29_016028</name>
</gene>
<dbReference type="EMBL" id="JARBHA010000012">
    <property type="protein sequence ID" value="KAJ9687373.1"/>
    <property type="molecule type" value="Genomic_DNA"/>
</dbReference>
<proteinExistence type="predicted"/>
<organism evidence="1 2">
    <name type="scientific">Vitis rotundifolia</name>
    <name type="common">Muscadine grape</name>
    <dbReference type="NCBI Taxonomy" id="103349"/>
    <lineage>
        <taxon>Eukaryota</taxon>
        <taxon>Viridiplantae</taxon>
        <taxon>Streptophyta</taxon>
        <taxon>Embryophyta</taxon>
        <taxon>Tracheophyta</taxon>
        <taxon>Spermatophyta</taxon>
        <taxon>Magnoliopsida</taxon>
        <taxon>eudicotyledons</taxon>
        <taxon>Gunneridae</taxon>
        <taxon>Pentapetalae</taxon>
        <taxon>rosids</taxon>
        <taxon>Vitales</taxon>
        <taxon>Vitaceae</taxon>
        <taxon>Viteae</taxon>
        <taxon>Vitis</taxon>
    </lineage>
</organism>
<accession>A0AA38ZFA1</accession>
<sequence>MGVVRSTSAQDFLEKGGAIAMNSERHLYCLSLMLALMFDAMSSSSSASQIIRGTIGSTFVSRSTLVKGESAVESCAVLVVEEDAEVEADEDSSSGTDAF</sequence>
<evidence type="ECO:0000313" key="2">
    <source>
        <dbReference type="Proteomes" id="UP001168098"/>
    </source>
</evidence>
<keyword evidence="2" id="KW-1185">Reference proteome</keyword>
<protein>
    <submittedName>
        <fullName evidence="1">Uncharacterized protein</fullName>
    </submittedName>
</protein>
<dbReference type="AlphaFoldDB" id="A0AA38ZFA1"/>
<reference evidence="1 2" key="1">
    <citation type="journal article" date="2023" name="BMC Biotechnol.">
        <title>Vitis rotundifolia cv Carlos genome sequencing.</title>
        <authorList>
            <person name="Huff M."/>
            <person name="Hulse-Kemp A."/>
            <person name="Scheffler B."/>
            <person name="Youngblood R."/>
            <person name="Simpson S."/>
            <person name="Babiker E."/>
            <person name="Staton M."/>
        </authorList>
    </citation>
    <scope>NUCLEOTIDE SEQUENCE [LARGE SCALE GENOMIC DNA]</scope>
    <source>
        <tissue evidence="1">Leaf</tissue>
    </source>
</reference>
<name>A0AA38ZFA1_VITRO</name>
<dbReference type="Proteomes" id="UP001168098">
    <property type="component" value="Unassembled WGS sequence"/>
</dbReference>